<dbReference type="InterPro" id="IPR036940">
    <property type="entry name" value="PI3/4_kinase_cat_sf"/>
</dbReference>
<dbReference type="GO" id="GO:0006281">
    <property type="term" value="P:DNA repair"/>
    <property type="evidence" value="ECO:0007669"/>
    <property type="project" value="InterPro"/>
</dbReference>
<organism evidence="22 23">
    <name type="scientific">Candidozyma haemuli</name>
    <dbReference type="NCBI Taxonomy" id="45357"/>
    <lineage>
        <taxon>Eukaryota</taxon>
        <taxon>Fungi</taxon>
        <taxon>Dikarya</taxon>
        <taxon>Ascomycota</taxon>
        <taxon>Saccharomycotina</taxon>
        <taxon>Pichiomycetes</taxon>
        <taxon>Metschnikowiaceae</taxon>
        <taxon>Candidozyma</taxon>
    </lineage>
</organism>
<dbReference type="SMART" id="SM01342">
    <property type="entry name" value="TAN"/>
    <property type="match status" value="1"/>
</dbReference>
<evidence type="ECO:0000313" key="23">
    <source>
        <dbReference type="Proteomes" id="UP000244309"/>
    </source>
</evidence>
<evidence type="ECO:0000256" key="9">
    <source>
        <dbReference type="ARBA" id="ARBA00022763"/>
    </source>
</evidence>
<evidence type="ECO:0000256" key="13">
    <source>
        <dbReference type="ARBA" id="ARBA00023242"/>
    </source>
</evidence>
<keyword evidence="23" id="KW-1185">Reference proteome</keyword>
<evidence type="ECO:0000256" key="2">
    <source>
        <dbReference type="ARBA" id="ARBA00004574"/>
    </source>
</evidence>
<evidence type="ECO:0000256" key="6">
    <source>
        <dbReference type="ARBA" id="ARBA00022527"/>
    </source>
</evidence>
<sequence>MSAFDLPKIVESLRSRKVKQRNDAIQLLRSFSPSKLRLTPRHFVVLSDGLLKLIEIEREAYGSNSTPATQQRLLTASTILKDVLEESLKRNQLRYKHCTALVSNIMPYFFLPDTRSILAPCAIDFARILNILLQEQFFITHLSLELWNKCYKFLISSLTASLEMPDTSHYQFSHESLLTDLLNSLHSLLGGNTNDIYEPIKDSKTYVPLRKILRDVFELHNKRESPVLVEAFKITNKLLMSISTEDSIFCNKIIHTALHPLINFAHTTVDSLLTQFVIFINLESFYRYLDVTHLPRLISADNIEEGASFGKRRDPFINDSMNDMSAIYNVNVLAQALLNRIINSPSKLSKEDVGFIERTKTQNWFELYTIQLQTQNDLLWLLYLGTSRLIAKYYEMSSKSGSSNVNHSFKRLKLQSSILDITTFSHIDQLLEHMGNYSSDVKIQICGLQLLAFTKDFSATHSSHDKKESSVGNVAEDITISHDETTVINLNLDEENDTGKDCNILSCIIKNFNNKALTYWCLLNTFVLLRRFNLARSHEDRVISRRLHQIVKLITPLVKQDELSQLACRLFSFIVFSCDPDRLYRIIDSSIVTQLESIIDLAEISGPSSIHGDAACFWWALHWAMTKSTNVRATHVSKGAGRWLLSKLNDEFLERDGTGARYLNSYHARSDLLPSFILWLQGHDIPDTSCDFMKSSGKSYASPLATIYKPDTDFDRFLALEEPPLQQKCTRCTSCLSSVVSKILEIGTFVMNKSENVPEVFSWAQLVSNITHRLKSVNSTMFPQLNEMKEKLWRTLFMNLTGQEDFISIVRALASDTAKEVLTVDLHLICRHLEQFFFGSSSFSQIPGSHGTSDTEFDEEFSNTDSKKASPIARSPSMESAAKISYFRFLVMYDGESSSLLRILDESDSSTVVECLSVLLESNFVNVIDPKFASRILRILGEGPLSSHLLDRTSKTISVTCKLLRTVVPLTKESEHVDLCKDVSDLLGFLLQCEEKSLFLVEDIRRNVVSLFLDTLSLPNLWPVSGNDALSRALSSASNSLKASLSASVAFHLSSLDSIGQMDLYRLLFETFLHPQASVERAATYCYFFATVSANSSQVTIPALFNLLECSKYGYFEPYLKRSIRIISGNGRIDAARQLFLSLRLELLKSWWLYGIPLDSFPYGLFDYNDFKVFTTENYKQIMSITMAIKSERTEAQALSQLTQVAKLKGDDIQSLLYDSLPLVIPLAYTSDGVRNEVFKALSPHLNNLYKSYMREKVLLIVLETLRLTDTGSEASLKEVCGEFELKNIFKSGLIIDNSMRATVTPISSVDLIRALISKFWTSDRGEFWTKRVCYFILRQLGRDVHKEDTETKVLAIRKIKFMMCQSRFQMKDPEMVTLLVDIILPLIPTIAANEASTLLAIIPQESVRAMGKEVASITFSRVLSALFDNPSNATSFKPYLLDLKKLCFNEGSDIFGAYATVLSKSIDKILGNRIEASGGDFSTILDNISTQPYPQHHIYIIIGLLMRLYHDVTIPAPENTSTSVVKLFLNIDFSQNRENNFGNWVARYLSFFYLNNSQNGDITDLSNFSEFESISKDNFVNSSSSMNFFVEQLLELRASEDYESQSFADCILGALVWKFELRKDDTSKFIDFQDSYMNIREYVMPLDMHSCLVAVSSSDQLTIGTESLVQLVESLPYRIAEASFSKWSSQLSLGVLQEIAKYTSIAPLFATCIIKFPHLAHKTLPYLLCYYITLMGSRTVEVIGEILTAMRKSVAHLGQEGLDVFARIVLNIRVGSKQEGSPFQQIYSALDKTDVFLVLKESSYAKTSLMIFEDATNGKPQNVEWDKWRTSLIKIYESIDDLDMLYGVPEDSSLSNAMQMSERTGSASDILRNNLAYLDVAASTKGTEQFGNTMNALLDDGLMGMSKLVSSTSKETSGNFEWSWKLNSWDLPFADEPSSDHELIYNYLKRIHSSWSVPQAFATGIGELFAQKQNILHGNMSFKSSRELLQRWFVSLSCMTEVEDILNASNSLVTNAPGAFKTISSWFVEADMVNSENILLCRREAFRMKIDESNSTTTSLLQANPVQDACWQGLIYDVSTYNAVARSNKHSQKMLNSAVLMDDLVKSSQLSAMESWESIKKFATFSIAQTLWAQGNTSAPIAMLKSLARHSTPGSSESLLHIDSKMITSQLVQWLAESREELGKRILEHYVSPIEDSMTEMENSTQRSKSYSLLAKFCEQQFKATSLESQIDGFKQRMKSKKDEIEVIKSHYGKTAVTPSERRSVQKYYNRLKSQVASDAIELESLEDTKMTFACKGATFYLNALLAGDASEESVDRFISLFLELSWYEPLQKSLKHDLQSLPSYKSLSWSTQLMARLSNEKNDFQESVQSLIMRICFDHPYHSLYMLFSLLYHKEVAEETSNSTMLLRVTAAEKVKENLISKSQKFAEETLLPIEKLSVDLPVSPEGYKNAPRMVSMDPKVSIATSGLSLPKIAQFTLSDGTSRKMLLKYGTDDLRQDATMEQVFEKVNSILQRDRDTRKRNLRIRTYKAIPLGPKAGLIEFVPNSKALIEVVRPYHQKVDSMKYEKAKEAMKECQSSTMKERLQAYETIIKKINPVLHLYFSDHFLSPDTWYNSRQRYTRGIASSSMVGHILGLGDRHCNNILLEESTGEPVHIDLGVAFDQGKRLPIPETVPFRLTRDIVDGFGFTGVHGVFDKSCEHTFRVLREHKEHIIAILDALRWDPLYSWSISPLRKKRLQDESKTLVPEPQEDGSEANAAVLTVIEKLNAGGLSVEATVRQLIREATSAENLALIYCGWYVDEKTWISLFGYLFREEWLSEERRPEGFESAEIAARLDSSESYDSKTGELTEGDLADEPPELTISIRSKGKLSVEYGSFQTSVKDPEDADDESRKELDILNWVSLQSSQMKKLAEELGTSNKELKEVREDAEAKEAEIKQTIEDYNLILRDLEDRFYQVLNAKRRKILELSNGDTDELKHLNEKFEEKNRTNLNRVRIEEIIKGEGYKTFEEKEKEKEREKKDSRAAKKRASSGKTGASAKRTKKEPQVKKEPDVEEEGDLAKHEEDELSVEEEDKSAQNQHDSNVQVKEEPMDDTVMEDTAVAEDEAEASADGAAGETQSEDGATDYSDDDTQVKREGESEGEESPEGISDEKTQPVEEEEEDEGDDTDYSD</sequence>
<dbReference type="CDD" id="cd05171">
    <property type="entry name" value="PIKKc_ATM"/>
    <property type="match status" value="1"/>
</dbReference>
<feature type="compositionally biased region" description="Basic and acidic residues" evidence="18">
    <location>
        <begin position="3011"/>
        <end position="3026"/>
    </location>
</feature>
<evidence type="ECO:0000256" key="11">
    <source>
        <dbReference type="ARBA" id="ARBA00022840"/>
    </source>
</evidence>
<dbReference type="InterPro" id="IPR044107">
    <property type="entry name" value="PIKKc_ATM"/>
</dbReference>
<feature type="domain" description="PI3K/PI4K catalytic" evidence="19">
    <location>
        <begin position="2460"/>
        <end position="2769"/>
    </location>
</feature>
<evidence type="ECO:0000256" key="12">
    <source>
        <dbReference type="ARBA" id="ARBA00022895"/>
    </source>
</evidence>
<evidence type="ECO:0000256" key="3">
    <source>
        <dbReference type="ARBA" id="ARBA00010769"/>
    </source>
</evidence>
<evidence type="ECO:0000256" key="15">
    <source>
        <dbReference type="ARBA" id="ARBA00048679"/>
    </source>
</evidence>
<dbReference type="Pfam" id="PF11640">
    <property type="entry name" value="TAN"/>
    <property type="match status" value="1"/>
</dbReference>
<keyword evidence="11 16" id="KW-0067">ATP-binding</keyword>
<dbReference type="PANTHER" id="PTHR37079">
    <property type="entry name" value="SERINE/THREONINE-PROTEIN KINASE ATM"/>
    <property type="match status" value="1"/>
</dbReference>
<keyword evidence="16" id="KW-0158">Chromosome</keyword>
<keyword evidence="16" id="KW-0156">Chromatin regulator</keyword>
<dbReference type="Proteomes" id="UP000244309">
    <property type="component" value="Unassembled WGS sequence"/>
</dbReference>
<evidence type="ECO:0000313" key="22">
    <source>
        <dbReference type="EMBL" id="PVH23005.1"/>
    </source>
</evidence>
<comment type="catalytic activity">
    <reaction evidence="14 16">
        <text>L-threonyl-[protein] + ATP = O-phospho-L-threonyl-[protein] + ADP + H(+)</text>
        <dbReference type="Rhea" id="RHEA:46608"/>
        <dbReference type="Rhea" id="RHEA-COMP:11060"/>
        <dbReference type="Rhea" id="RHEA-COMP:11605"/>
        <dbReference type="ChEBI" id="CHEBI:15378"/>
        <dbReference type="ChEBI" id="CHEBI:30013"/>
        <dbReference type="ChEBI" id="CHEBI:30616"/>
        <dbReference type="ChEBI" id="CHEBI:61977"/>
        <dbReference type="ChEBI" id="CHEBI:456216"/>
        <dbReference type="EC" id="2.7.11.1"/>
    </reaction>
</comment>
<comment type="function">
    <text evidence="16">Serine/threonine protein kinase which activates checkpoint signaling upon genotoxic stresses such as ionizing radiation (IR), ultraviolet light (UV), or DNA replication stalling, thereby acting as a DNA damage sensor. Recognizes the substrate consensus sequence [ST]-Q. Phosphorylates histone H2A to form H2AS128ph (gamma-H2A) at sites of DNA damage, involved in the regulation of DNA damage response mechanism. Required for the control of telomere length and genome stability.</text>
</comment>
<dbReference type="OrthoDB" id="381190at2759"/>
<dbReference type="GO" id="GO:0000781">
    <property type="term" value="C:chromosome, telomeric region"/>
    <property type="evidence" value="ECO:0007669"/>
    <property type="project" value="UniProtKB-SubCell"/>
</dbReference>
<dbReference type="GO" id="GO:0035556">
    <property type="term" value="P:intracellular signal transduction"/>
    <property type="evidence" value="ECO:0007669"/>
    <property type="project" value="UniProtKB-ARBA"/>
</dbReference>
<evidence type="ECO:0000259" key="21">
    <source>
        <dbReference type="PROSITE" id="PS51190"/>
    </source>
</evidence>
<keyword evidence="13 16" id="KW-0539">Nucleus</keyword>
<feature type="coiled-coil region" evidence="17">
    <location>
        <begin position="2910"/>
        <end position="2955"/>
    </location>
</feature>
<dbReference type="InterPro" id="IPR018936">
    <property type="entry name" value="PI3/4_kinase_CS"/>
</dbReference>
<evidence type="ECO:0000259" key="20">
    <source>
        <dbReference type="PROSITE" id="PS51189"/>
    </source>
</evidence>
<accession>A0A2V1AYR0</accession>
<evidence type="ECO:0000256" key="7">
    <source>
        <dbReference type="ARBA" id="ARBA00022679"/>
    </source>
</evidence>
<dbReference type="InterPro" id="IPR038980">
    <property type="entry name" value="ATM_plant"/>
</dbReference>
<comment type="similarity">
    <text evidence="3 16">Belongs to the PI3/PI4-kinase family. ATM subfamily.</text>
</comment>
<keyword evidence="6 16" id="KW-0723">Serine/threonine-protein kinase</keyword>
<dbReference type="InterPro" id="IPR003152">
    <property type="entry name" value="FATC_dom"/>
</dbReference>
<comment type="caution">
    <text evidence="22">The sequence shown here is derived from an EMBL/GenBank/DDBJ whole genome shotgun (WGS) entry which is preliminary data.</text>
</comment>
<evidence type="ECO:0000256" key="8">
    <source>
        <dbReference type="ARBA" id="ARBA00022741"/>
    </source>
</evidence>
<dbReference type="InterPro" id="IPR000403">
    <property type="entry name" value="PI3/4_kinase_cat_dom"/>
</dbReference>
<dbReference type="SMART" id="SM01343">
    <property type="entry name" value="FATC"/>
    <property type="match status" value="1"/>
</dbReference>
<evidence type="ECO:0000256" key="5">
    <source>
        <dbReference type="ARBA" id="ARBA00014619"/>
    </source>
</evidence>
<name>A0A2V1AYR0_9ASCO</name>
<dbReference type="PROSITE" id="PS50290">
    <property type="entry name" value="PI3_4_KINASE_3"/>
    <property type="match status" value="1"/>
</dbReference>
<evidence type="ECO:0000259" key="19">
    <source>
        <dbReference type="PROSITE" id="PS50290"/>
    </source>
</evidence>
<evidence type="ECO:0000256" key="10">
    <source>
        <dbReference type="ARBA" id="ARBA00022777"/>
    </source>
</evidence>
<dbReference type="PANTHER" id="PTHR37079:SF4">
    <property type="entry name" value="SERINE_THREONINE-PROTEIN KINASE ATM"/>
    <property type="match status" value="1"/>
</dbReference>
<comment type="subcellular location">
    <subcellularLocation>
        <location evidence="2 16">Chromosome</location>
        <location evidence="2 16">Telomere</location>
    </subcellularLocation>
    <subcellularLocation>
        <location evidence="1 16">Nucleus</location>
    </subcellularLocation>
</comment>
<feature type="region of interest" description="Disordered" evidence="18">
    <location>
        <begin position="3011"/>
        <end position="3173"/>
    </location>
</feature>
<feature type="compositionally biased region" description="Acidic residues" evidence="18">
    <location>
        <begin position="3158"/>
        <end position="3173"/>
    </location>
</feature>
<dbReference type="Gene3D" id="3.30.1010.10">
    <property type="entry name" value="Phosphatidylinositol 3-kinase Catalytic Subunit, Chain A, domain 4"/>
    <property type="match status" value="1"/>
</dbReference>
<dbReference type="GO" id="GO:0004674">
    <property type="term" value="F:protein serine/threonine kinase activity"/>
    <property type="evidence" value="ECO:0007669"/>
    <property type="project" value="UniProtKB-KW"/>
</dbReference>
<keyword evidence="12 16" id="KW-0779">Telomere</keyword>
<dbReference type="InterPro" id="IPR014009">
    <property type="entry name" value="PIK_FAT"/>
</dbReference>
<evidence type="ECO:0000256" key="4">
    <source>
        <dbReference type="ARBA" id="ARBA00012513"/>
    </source>
</evidence>
<proteinExistence type="inferred from homology"/>
<dbReference type="GO" id="GO:0005634">
    <property type="term" value="C:nucleus"/>
    <property type="evidence" value="ECO:0007669"/>
    <property type="project" value="UniProtKB-SubCell"/>
</dbReference>
<dbReference type="Gene3D" id="1.10.1070.11">
    <property type="entry name" value="Phosphatidylinositol 3-/4-kinase, catalytic domain"/>
    <property type="match status" value="1"/>
</dbReference>
<feature type="region of interest" description="Disordered" evidence="18">
    <location>
        <begin position="2839"/>
        <end position="2859"/>
    </location>
</feature>
<dbReference type="STRING" id="45357.A0A2V1AYR0"/>
<feature type="compositionally biased region" description="Polar residues" evidence="18">
    <location>
        <begin position="3078"/>
        <end position="3087"/>
    </location>
</feature>
<keyword evidence="17" id="KW-0175">Coiled coil</keyword>
<evidence type="ECO:0000256" key="18">
    <source>
        <dbReference type="SAM" id="MobiDB-lite"/>
    </source>
</evidence>
<dbReference type="Pfam" id="PF00454">
    <property type="entry name" value="PI3_PI4_kinase"/>
    <property type="match status" value="1"/>
</dbReference>
<dbReference type="SMART" id="SM00146">
    <property type="entry name" value="PI3Kc"/>
    <property type="match status" value="1"/>
</dbReference>
<keyword evidence="7 16" id="KW-0808">Transferase</keyword>
<evidence type="ECO:0000256" key="17">
    <source>
        <dbReference type="SAM" id="Coils"/>
    </source>
</evidence>
<dbReference type="PROSITE" id="PS00915">
    <property type="entry name" value="PI3_4_KINASE_1"/>
    <property type="match status" value="1"/>
</dbReference>
<evidence type="ECO:0000256" key="16">
    <source>
        <dbReference type="RuleBase" id="RU365027"/>
    </source>
</evidence>
<dbReference type="InterPro" id="IPR021668">
    <property type="entry name" value="TAN"/>
</dbReference>
<dbReference type="PROSITE" id="PS00916">
    <property type="entry name" value="PI3_4_KINASE_2"/>
    <property type="match status" value="1"/>
</dbReference>
<dbReference type="GO" id="GO:0106310">
    <property type="term" value="F:protein serine kinase activity"/>
    <property type="evidence" value="ECO:0007669"/>
    <property type="project" value="RHEA"/>
</dbReference>
<dbReference type="Pfam" id="PF02260">
    <property type="entry name" value="FATC"/>
    <property type="match status" value="1"/>
</dbReference>
<dbReference type="GO" id="GO:0006325">
    <property type="term" value="P:chromatin organization"/>
    <property type="evidence" value="ECO:0007669"/>
    <property type="project" value="UniProtKB-KW"/>
</dbReference>
<feature type="domain" description="FATC" evidence="21">
    <location>
        <begin position="2771"/>
        <end position="2801"/>
    </location>
</feature>
<dbReference type="PROSITE" id="PS51190">
    <property type="entry name" value="FATC"/>
    <property type="match status" value="1"/>
</dbReference>
<dbReference type="PROSITE" id="PS51189">
    <property type="entry name" value="FAT"/>
    <property type="match status" value="1"/>
</dbReference>
<keyword evidence="9 16" id="KW-0227">DNA damage</keyword>
<dbReference type="EMBL" id="PKFO01000010">
    <property type="protein sequence ID" value="PVH23005.1"/>
    <property type="molecule type" value="Genomic_DNA"/>
</dbReference>
<dbReference type="EC" id="2.7.11.1" evidence="4 16"/>
<evidence type="ECO:0000256" key="1">
    <source>
        <dbReference type="ARBA" id="ARBA00004123"/>
    </source>
</evidence>
<reference evidence="22 23" key="1">
    <citation type="submission" date="2017-12" db="EMBL/GenBank/DDBJ databases">
        <title>Genome Sequence of a Multidrug-Resistant Candida haemulonii Isolate from a Patient with Chronic Leg Ulcers in Israel.</title>
        <authorList>
            <person name="Chow N.A."/>
            <person name="Gade L."/>
            <person name="Batra D."/>
            <person name="Rowe L.A."/>
            <person name="Ben-Ami R."/>
            <person name="Loparev V.N."/>
            <person name="Litvintseva A.P."/>
        </authorList>
    </citation>
    <scope>NUCLEOTIDE SEQUENCE [LARGE SCALE GENOMIC DNA]</scope>
    <source>
        <strain evidence="22 23">B11899</strain>
    </source>
</reference>
<feature type="compositionally biased region" description="Acidic residues" evidence="18">
    <location>
        <begin position="3120"/>
        <end position="3132"/>
    </location>
</feature>
<dbReference type="SUPFAM" id="SSF56112">
    <property type="entry name" value="Protein kinase-like (PK-like)"/>
    <property type="match status" value="1"/>
</dbReference>
<dbReference type="VEuPathDB" id="FungiDB:CXQ85_002730"/>
<protein>
    <recommendedName>
        <fullName evidence="5 16">Serine/threonine-protein kinase Tel1</fullName>
        <ecNumber evidence="4 16">2.7.11.1</ecNumber>
    </recommendedName>
</protein>
<gene>
    <name evidence="22" type="ORF">CXQ85_002730</name>
</gene>
<dbReference type="RefSeq" id="XP_025343945.1">
    <property type="nucleotide sequence ID" value="XM_025486395.1"/>
</dbReference>
<dbReference type="InterPro" id="IPR011009">
    <property type="entry name" value="Kinase-like_dom_sf"/>
</dbReference>
<dbReference type="GO" id="GO:0005524">
    <property type="term" value="F:ATP binding"/>
    <property type="evidence" value="ECO:0007669"/>
    <property type="project" value="UniProtKB-KW"/>
</dbReference>
<feature type="compositionally biased region" description="Acidic residues" evidence="18">
    <location>
        <begin position="3092"/>
        <end position="3110"/>
    </location>
</feature>
<keyword evidence="10 16" id="KW-0418">Kinase</keyword>
<dbReference type="GeneID" id="37008061"/>
<comment type="catalytic activity">
    <reaction evidence="15">
        <text>L-seryl-[protein] + ATP = O-phospho-L-seryl-[protein] + ADP + H(+)</text>
        <dbReference type="Rhea" id="RHEA:17989"/>
        <dbReference type="Rhea" id="RHEA-COMP:9863"/>
        <dbReference type="Rhea" id="RHEA-COMP:11604"/>
        <dbReference type="ChEBI" id="CHEBI:15378"/>
        <dbReference type="ChEBI" id="CHEBI:29999"/>
        <dbReference type="ChEBI" id="CHEBI:30616"/>
        <dbReference type="ChEBI" id="CHEBI:83421"/>
        <dbReference type="ChEBI" id="CHEBI:456216"/>
        <dbReference type="EC" id="2.7.11.1"/>
    </reaction>
</comment>
<feature type="domain" description="FAT" evidence="20">
    <location>
        <begin position="1795"/>
        <end position="2395"/>
    </location>
</feature>
<keyword evidence="8 16" id="KW-0547">Nucleotide-binding</keyword>
<evidence type="ECO:0000256" key="14">
    <source>
        <dbReference type="ARBA" id="ARBA00047899"/>
    </source>
</evidence>